<dbReference type="InterPro" id="IPR005545">
    <property type="entry name" value="YCII"/>
</dbReference>
<gene>
    <name evidence="3" type="ORF">ACFY35_10610</name>
</gene>
<evidence type="ECO:0000259" key="2">
    <source>
        <dbReference type="Pfam" id="PF03795"/>
    </source>
</evidence>
<dbReference type="PANTHER" id="PTHR35174">
    <property type="entry name" value="BLL7171 PROTEIN-RELATED"/>
    <property type="match status" value="1"/>
</dbReference>
<dbReference type="PANTHER" id="PTHR35174:SF3">
    <property type="entry name" value="BLL7171 PROTEIN"/>
    <property type="match status" value="1"/>
</dbReference>
<feature type="domain" description="YCII-related" evidence="2">
    <location>
        <begin position="3"/>
        <end position="107"/>
    </location>
</feature>
<comment type="caution">
    <text evidence="3">The sequence shown here is derived from an EMBL/GenBank/DDBJ whole genome shotgun (WGS) entry which is preliminary data.</text>
</comment>
<name>A0ABW6W999_9ACTN</name>
<dbReference type="Gene3D" id="3.30.70.1060">
    <property type="entry name" value="Dimeric alpha+beta barrel"/>
    <property type="match status" value="1"/>
</dbReference>
<dbReference type="SUPFAM" id="SSF54909">
    <property type="entry name" value="Dimeric alpha+beta barrel"/>
    <property type="match status" value="1"/>
</dbReference>
<keyword evidence="4" id="KW-1185">Reference proteome</keyword>
<evidence type="ECO:0000313" key="4">
    <source>
        <dbReference type="Proteomes" id="UP001602245"/>
    </source>
</evidence>
<organism evidence="3 4">
    <name type="scientific">Paractinoplanes globisporus</name>
    <dbReference type="NCBI Taxonomy" id="113565"/>
    <lineage>
        <taxon>Bacteria</taxon>
        <taxon>Bacillati</taxon>
        <taxon>Actinomycetota</taxon>
        <taxon>Actinomycetes</taxon>
        <taxon>Micromonosporales</taxon>
        <taxon>Micromonosporaceae</taxon>
        <taxon>Paractinoplanes</taxon>
    </lineage>
</organism>
<reference evidence="3 4" key="1">
    <citation type="submission" date="2024-10" db="EMBL/GenBank/DDBJ databases">
        <title>The Natural Products Discovery Center: Release of the First 8490 Sequenced Strains for Exploring Actinobacteria Biosynthetic Diversity.</title>
        <authorList>
            <person name="Kalkreuter E."/>
            <person name="Kautsar S.A."/>
            <person name="Yang D."/>
            <person name="Bader C.D."/>
            <person name="Teijaro C.N."/>
            <person name="Fluegel L."/>
            <person name="Davis C.M."/>
            <person name="Simpson J.R."/>
            <person name="Lauterbach L."/>
            <person name="Steele A.D."/>
            <person name="Gui C."/>
            <person name="Meng S."/>
            <person name="Li G."/>
            <person name="Viehrig K."/>
            <person name="Ye F."/>
            <person name="Su P."/>
            <person name="Kiefer A.F."/>
            <person name="Nichols A."/>
            <person name="Cepeda A.J."/>
            <person name="Yan W."/>
            <person name="Fan B."/>
            <person name="Jiang Y."/>
            <person name="Adhikari A."/>
            <person name="Zheng C.-J."/>
            <person name="Schuster L."/>
            <person name="Cowan T.M."/>
            <person name="Smanski M.J."/>
            <person name="Chevrette M.G."/>
            <person name="De Carvalho L.P.S."/>
            <person name="Shen B."/>
        </authorList>
    </citation>
    <scope>NUCLEOTIDE SEQUENCE [LARGE SCALE GENOMIC DNA]</scope>
    <source>
        <strain evidence="3 4">NPDC000087</strain>
    </source>
</reference>
<dbReference type="Pfam" id="PF03795">
    <property type="entry name" value="YCII"/>
    <property type="match status" value="1"/>
</dbReference>
<dbReference type="EMBL" id="JBIAZU010000002">
    <property type="protein sequence ID" value="MFF5289884.1"/>
    <property type="molecule type" value="Genomic_DNA"/>
</dbReference>
<protein>
    <submittedName>
        <fullName evidence="3">YciI family protein</fullName>
    </submittedName>
</protein>
<proteinExistence type="inferred from homology"/>
<dbReference type="InterPro" id="IPR011008">
    <property type="entry name" value="Dimeric_a/b-barrel"/>
</dbReference>
<dbReference type="RefSeq" id="WP_020511578.1">
    <property type="nucleotide sequence ID" value="NZ_JBIAZU010000002.1"/>
</dbReference>
<evidence type="ECO:0000256" key="1">
    <source>
        <dbReference type="ARBA" id="ARBA00007689"/>
    </source>
</evidence>
<accession>A0ABW6W999</accession>
<evidence type="ECO:0000313" key="3">
    <source>
        <dbReference type="EMBL" id="MFF5289884.1"/>
    </source>
</evidence>
<dbReference type="Proteomes" id="UP001602245">
    <property type="component" value="Unassembled WGS sequence"/>
</dbReference>
<sequence length="116" mass="12200">MAQYAVLIYAGDSAHAPDASAEELETHTDHADDLAERGSMVAAYALTPRDMATSVRGDTITDGPFLDSKEVVAGFYVIEAPDLDAALAIARTNPVVHQGGGVEVRPVHSGGPVERR</sequence>
<comment type="similarity">
    <text evidence="1">Belongs to the YciI family.</text>
</comment>